<feature type="domain" description="Protein NO VEIN C-terminal" evidence="1">
    <location>
        <begin position="165"/>
        <end position="258"/>
    </location>
</feature>
<evidence type="ECO:0000313" key="2">
    <source>
        <dbReference type="EMBL" id="PTA66405.1"/>
    </source>
</evidence>
<keyword evidence="3" id="KW-1185">Reference proteome</keyword>
<proteinExistence type="predicted"/>
<dbReference type="Proteomes" id="UP000240317">
    <property type="component" value="Unassembled WGS sequence"/>
</dbReference>
<reference evidence="2 3" key="1">
    <citation type="submission" date="2018-03" db="EMBL/GenBank/DDBJ databases">
        <title>Draft genome of Deinococcus sp. OD32.</title>
        <authorList>
            <person name="Wang X.-P."/>
            <person name="Du Z.-J."/>
        </authorList>
    </citation>
    <scope>NUCLEOTIDE SEQUENCE [LARGE SCALE GENOMIC DNA]</scope>
    <source>
        <strain evidence="2 3">OD32</strain>
    </source>
</reference>
<accession>A0A2T3W3D4</accession>
<organism evidence="2 3">
    <name type="scientific">Deinococcus arcticus</name>
    <dbReference type="NCBI Taxonomy" id="2136176"/>
    <lineage>
        <taxon>Bacteria</taxon>
        <taxon>Thermotogati</taxon>
        <taxon>Deinococcota</taxon>
        <taxon>Deinococci</taxon>
        <taxon>Deinococcales</taxon>
        <taxon>Deinococcaceae</taxon>
        <taxon>Deinococcus</taxon>
    </lineage>
</organism>
<protein>
    <recommendedName>
        <fullName evidence="1">Protein NO VEIN C-terminal domain-containing protein</fullName>
    </recommendedName>
</protein>
<dbReference type="OrthoDB" id="9781481at2"/>
<dbReference type="InterPro" id="IPR024975">
    <property type="entry name" value="NOV_C"/>
</dbReference>
<dbReference type="RefSeq" id="WP_107139528.1">
    <property type="nucleotide sequence ID" value="NZ_PYSV01000034.1"/>
</dbReference>
<sequence length="285" mass="32202">MDKALRTGHAEGVPSHQPWADHELDELVADYFTMLALETQGRPFNKAAHNRTVGAVIQRSKGALEFKRRNISAVLEALGMPWVHGYLPATHFQADLVPAVQRYLHRRAAQVSAIIDTVPKAVDDLRIVEVPARRAAAVPPELQRLVQKFDPLERDLRNRTLGEAGERLVITHERQTLIAAGRDDLAREVEWSSKVHGDGLGYDIRSFTPVGEERQLEVKTTRGSARTPFFMTRNEKRVAENLQRTYRLCRVYAFGRPDQAMFILAPPLSDALHFAPETWRVGFAE</sequence>
<dbReference type="Pfam" id="PF13020">
    <property type="entry name" value="NOV_C"/>
    <property type="match status" value="1"/>
</dbReference>
<gene>
    <name evidence="2" type="ORF">C8263_18100</name>
</gene>
<dbReference type="AlphaFoldDB" id="A0A2T3W3D4"/>
<name>A0A2T3W3D4_9DEIO</name>
<evidence type="ECO:0000259" key="1">
    <source>
        <dbReference type="Pfam" id="PF13020"/>
    </source>
</evidence>
<evidence type="ECO:0000313" key="3">
    <source>
        <dbReference type="Proteomes" id="UP000240317"/>
    </source>
</evidence>
<comment type="caution">
    <text evidence="2">The sequence shown here is derived from an EMBL/GenBank/DDBJ whole genome shotgun (WGS) entry which is preliminary data.</text>
</comment>
<dbReference type="EMBL" id="PYSV01000034">
    <property type="protein sequence ID" value="PTA66405.1"/>
    <property type="molecule type" value="Genomic_DNA"/>
</dbReference>